<gene>
    <name evidence="1" type="ORF">BGZ99_001289</name>
</gene>
<name>A0A9P6RQT0_9FUNG</name>
<dbReference type="Proteomes" id="UP000738325">
    <property type="component" value="Unassembled WGS sequence"/>
</dbReference>
<dbReference type="OrthoDB" id="2338044at2759"/>
<proteinExistence type="predicted"/>
<reference evidence="1" key="1">
    <citation type="journal article" date="2020" name="Fungal Divers.">
        <title>Resolving the Mortierellaceae phylogeny through synthesis of multi-gene phylogenetics and phylogenomics.</title>
        <authorList>
            <person name="Vandepol N."/>
            <person name="Liber J."/>
            <person name="Desiro A."/>
            <person name="Na H."/>
            <person name="Kennedy M."/>
            <person name="Barry K."/>
            <person name="Grigoriev I.V."/>
            <person name="Miller A.N."/>
            <person name="O'Donnell K."/>
            <person name="Stajich J.E."/>
            <person name="Bonito G."/>
        </authorList>
    </citation>
    <scope>NUCLEOTIDE SEQUENCE</scope>
    <source>
        <strain evidence="1">REB-010B</strain>
    </source>
</reference>
<accession>A0A9P6RQT0</accession>
<dbReference type="EMBL" id="JAAAIP010000131">
    <property type="protein sequence ID" value="KAG0324930.1"/>
    <property type="molecule type" value="Genomic_DNA"/>
</dbReference>
<keyword evidence="2" id="KW-1185">Reference proteome</keyword>
<dbReference type="AlphaFoldDB" id="A0A9P6RQT0"/>
<protein>
    <submittedName>
        <fullName evidence="1">Uncharacterized protein</fullName>
    </submittedName>
</protein>
<sequence>MLAHPTLANPPLQEDMESLLAGTPRMVTVDFPKDKKWADDTVYGKLKEAYYVAYNEHMSRIKVPAVMTHCTIDDVFDDPERKYAHTARVRYHSMVLVPRRWTVSADVSEKPVGGNGEVIRVHEEEEEAELGITIEFNAKAAVEGRKGPATASVDGGAGFGAKWRKMVKVTTKHTQTLEAGCIYQPTRVFARLVCDVVMAKTGEFAVMSSGGELNLPVELVSTRPAHLDMEARFRTSTPNFGYQKSVKEMDALYRACGTQLITLRSPSSEAVWNYMRVSSAKLKLVVDVEEARLWVTGTAASLEWKGIYLNGGEQLKQGVIAQENEHIVAKLDDYRGLWGKVAKKDYEEEITYMSKEPIHVLKTYLKIYGN</sequence>
<evidence type="ECO:0000313" key="2">
    <source>
        <dbReference type="Proteomes" id="UP000738325"/>
    </source>
</evidence>
<evidence type="ECO:0000313" key="1">
    <source>
        <dbReference type="EMBL" id="KAG0324930.1"/>
    </source>
</evidence>
<organism evidence="1 2">
    <name type="scientific">Dissophora globulifera</name>
    <dbReference type="NCBI Taxonomy" id="979702"/>
    <lineage>
        <taxon>Eukaryota</taxon>
        <taxon>Fungi</taxon>
        <taxon>Fungi incertae sedis</taxon>
        <taxon>Mucoromycota</taxon>
        <taxon>Mortierellomycotina</taxon>
        <taxon>Mortierellomycetes</taxon>
        <taxon>Mortierellales</taxon>
        <taxon>Mortierellaceae</taxon>
        <taxon>Dissophora</taxon>
    </lineage>
</organism>
<comment type="caution">
    <text evidence="1">The sequence shown here is derived from an EMBL/GenBank/DDBJ whole genome shotgun (WGS) entry which is preliminary data.</text>
</comment>